<dbReference type="OMA" id="SEMQLEY"/>
<evidence type="ECO:0000256" key="5">
    <source>
        <dbReference type="ARBA" id="ARBA00022490"/>
    </source>
</evidence>
<keyword evidence="13" id="KW-1185">Reference proteome</keyword>
<keyword evidence="7" id="KW-0969">Cilium</keyword>
<keyword evidence="6 10" id="KW-0175">Coiled coil</keyword>
<organism evidence="13 14">
    <name type="scientific">Romanomermis culicivorax</name>
    <name type="common">Nematode worm</name>
    <dbReference type="NCBI Taxonomy" id="13658"/>
    <lineage>
        <taxon>Eukaryota</taxon>
        <taxon>Metazoa</taxon>
        <taxon>Ecdysozoa</taxon>
        <taxon>Nematoda</taxon>
        <taxon>Enoplea</taxon>
        <taxon>Dorylaimia</taxon>
        <taxon>Mermithida</taxon>
        <taxon>Mermithoidea</taxon>
        <taxon>Mermithidae</taxon>
        <taxon>Romanomermis</taxon>
    </lineage>
</organism>
<dbReference type="Gene3D" id="1.20.1520.10">
    <property type="entry name" value="ADP-ribosylation factor-like 2-binding protein, domain"/>
    <property type="match status" value="1"/>
</dbReference>
<evidence type="ECO:0000256" key="8">
    <source>
        <dbReference type="ARBA" id="ARBA00023273"/>
    </source>
</evidence>
<feature type="domain" description="BART" evidence="12">
    <location>
        <begin position="22"/>
        <end position="159"/>
    </location>
</feature>
<evidence type="ECO:0000313" key="13">
    <source>
        <dbReference type="Proteomes" id="UP000887565"/>
    </source>
</evidence>
<proteinExistence type="inferred from homology"/>
<dbReference type="GO" id="GO:0005930">
    <property type="term" value="C:axoneme"/>
    <property type="evidence" value="ECO:0007669"/>
    <property type="project" value="TreeGrafter"/>
</dbReference>
<evidence type="ECO:0000256" key="9">
    <source>
        <dbReference type="ARBA" id="ARBA00031593"/>
    </source>
</evidence>
<feature type="coiled-coil region" evidence="10">
    <location>
        <begin position="222"/>
        <end position="249"/>
    </location>
</feature>
<dbReference type="GO" id="GO:0097546">
    <property type="term" value="C:ciliary base"/>
    <property type="evidence" value="ECO:0007669"/>
    <property type="project" value="TreeGrafter"/>
</dbReference>
<comment type="similarity">
    <text evidence="3">Belongs to the CFAP36 family.</text>
</comment>
<protein>
    <recommendedName>
        <fullName evidence="4">Cilia- and flagella-associated protein 36</fullName>
    </recommendedName>
    <alternativeName>
        <fullName evidence="9">Coiled-coil domain-containing protein 104</fullName>
    </alternativeName>
</protein>
<dbReference type="InterPro" id="IPR038888">
    <property type="entry name" value="CFAP36"/>
</dbReference>
<dbReference type="Proteomes" id="UP000887565">
    <property type="component" value="Unplaced"/>
</dbReference>
<keyword evidence="8" id="KW-0966">Cell projection</keyword>
<evidence type="ECO:0000256" key="6">
    <source>
        <dbReference type="ARBA" id="ARBA00023054"/>
    </source>
</evidence>
<name>A0A915IHM6_ROMCU</name>
<evidence type="ECO:0000256" key="2">
    <source>
        <dbReference type="ARBA" id="ARBA00004496"/>
    </source>
</evidence>
<accession>A0A915IHM6</accession>
<reference evidence="14" key="1">
    <citation type="submission" date="2022-11" db="UniProtKB">
        <authorList>
            <consortium name="WormBaseParasite"/>
        </authorList>
    </citation>
    <scope>IDENTIFICATION</scope>
</reference>
<dbReference type="Pfam" id="PF11527">
    <property type="entry name" value="ARL2_Bind_BART"/>
    <property type="match status" value="1"/>
</dbReference>
<evidence type="ECO:0000256" key="4">
    <source>
        <dbReference type="ARBA" id="ARBA00021815"/>
    </source>
</evidence>
<evidence type="ECO:0000256" key="11">
    <source>
        <dbReference type="SAM" id="MobiDB-lite"/>
    </source>
</evidence>
<evidence type="ECO:0000256" key="3">
    <source>
        <dbReference type="ARBA" id="ARBA00007460"/>
    </source>
</evidence>
<dbReference type="AlphaFoldDB" id="A0A915IHM6"/>
<dbReference type="InterPro" id="IPR023379">
    <property type="entry name" value="BART_dom"/>
</dbReference>
<dbReference type="PANTHER" id="PTHR21532">
    <property type="entry name" value="PHOSPHODIESTERASE HL"/>
    <property type="match status" value="1"/>
</dbReference>
<evidence type="ECO:0000259" key="12">
    <source>
        <dbReference type="Pfam" id="PF11527"/>
    </source>
</evidence>
<evidence type="ECO:0000313" key="14">
    <source>
        <dbReference type="WBParaSite" id="nRc.2.0.1.t13309-RA"/>
    </source>
</evidence>
<evidence type="ECO:0000256" key="10">
    <source>
        <dbReference type="SAM" id="Coils"/>
    </source>
</evidence>
<comment type="subcellular location">
    <subcellularLocation>
        <location evidence="1">Cell projection</location>
        <location evidence="1">Cilium</location>
    </subcellularLocation>
    <subcellularLocation>
        <location evidence="2">Cytoplasm</location>
    </subcellularLocation>
</comment>
<dbReference type="WBParaSite" id="nRc.2.0.1.t13309-RA">
    <property type="protein sequence ID" value="nRc.2.0.1.t13309-RA"/>
    <property type="gene ID" value="nRc.2.0.1.g13309"/>
</dbReference>
<feature type="region of interest" description="Disordered" evidence="11">
    <location>
        <begin position="338"/>
        <end position="370"/>
    </location>
</feature>
<sequence>MSDVVRAAGKNVGEKKVDEDAYQKFLDFLASPVWILPVMTFLEQKSLAFDNNDLCLDNYIYQEIHRDYRNLVDNLIQSFCDDAQIPVKSLVDTLKSSPAIRAAGGVGPKSPSKRVFERNASKTMTGSLDDDYALLEPVLAASDYDLFVHIMIKKNIDLQLQALQMIEVMCGVMPDTLSSLKEFEKSAGNLSSEDQERLILVQVIKQSLADFETDKKKDEAETLALQRALRESMQEKKRLEMERQNEESLIRATLKLSMDEKVTMKEFLIDANSIAPAVVNVEEEKPQEEIRSATENSPQNEKDLQLRRQYLMRQRDKLLTMKKEAREKALEEMITDGRASVSKRPRTAKVARMSMKAGGAAGVNPTPNDDVIAARRELMKKIKHEDESLTSKR</sequence>
<evidence type="ECO:0000256" key="1">
    <source>
        <dbReference type="ARBA" id="ARBA00004138"/>
    </source>
</evidence>
<evidence type="ECO:0000256" key="7">
    <source>
        <dbReference type="ARBA" id="ARBA00023069"/>
    </source>
</evidence>
<dbReference type="InterPro" id="IPR042541">
    <property type="entry name" value="BART_sf"/>
</dbReference>
<keyword evidence="5" id="KW-0963">Cytoplasm</keyword>
<dbReference type="PANTHER" id="PTHR21532:SF0">
    <property type="entry name" value="CILIA- AND FLAGELLA-ASSOCIATED PROTEIN 36"/>
    <property type="match status" value="1"/>
</dbReference>